<keyword evidence="7" id="KW-1278">Translocase</keyword>
<dbReference type="eggNOG" id="COG1122">
    <property type="taxonomic scope" value="Bacteria"/>
</dbReference>
<evidence type="ECO:0000256" key="1">
    <source>
        <dbReference type="ARBA" id="ARBA00004202"/>
    </source>
</evidence>
<comment type="similarity">
    <text evidence="2">Belongs to the ABC transporter superfamily.</text>
</comment>
<dbReference type="InterPro" id="IPR030947">
    <property type="entry name" value="EcfA_1"/>
</dbReference>
<dbReference type="EC" id="3.6.3.-" evidence="10"/>
<keyword evidence="10" id="KW-0378">Hydrolase</keyword>
<dbReference type="GO" id="GO:0016887">
    <property type="term" value="F:ATP hydrolysis activity"/>
    <property type="evidence" value="ECO:0007669"/>
    <property type="project" value="InterPro"/>
</dbReference>
<protein>
    <submittedName>
        <fullName evidence="10">Cobalt import ATP-binding protein</fullName>
        <ecNumber evidence="10">3.6.3.-</ecNumber>
    </submittedName>
</protein>
<dbReference type="SUPFAM" id="SSF52540">
    <property type="entry name" value="P-loop containing nucleoside triphosphate hydrolases"/>
    <property type="match status" value="1"/>
</dbReference>
<dbReference type="AlphaFoldDB" id="T1ZG50"/>
<proteinExistence type="inferred from homology"/>
<evidence type="ECO:0000256" key="8">
    <source>
        <dbReference type="ARBA" id="ARBA00023136"/>
    </source>
</evidence>
<dbReference type="PANTHER" id="PTHR43553:SF24">
    <property type="entry name" value="ENERGY-COUPLING FACTOR TRANSPORTER ATP-BINDING PROTEIN ECFA1"/>
    <property type="match status" value="1"/>
</dbReference>
<dbReference type="InterPro" id="IPR027417">
    <property type="entry name" value="P-loop_NTPase"/>
</dbReference>
<comment type="subcellular location">
    <subcellularLocation>
        <location evidence="1">Cell membrane</location>
        <topology evidence="1">Peripheral membrane protein</topology>
    </subcellularLocation>
</comment>
<keyword evidence="3" id="KW-0813">Transport</keyword>
<keyword evidence="11" id="KW-1185">Reference proteome</keyword>
<dbReference type="NCBIfam" id="NF010167">
    <property type="entry name" value="PRK13648.1"/>
    <property type="match status" value="1"/>
</dbReference>
<dbReference type="Pfam" id="PF00005">
    <property type="entry name" value="ABC_tran"/>
    <property type="match status" value="1"/>
</dbReference>
<evidence type="ECO:0000313" key="10">
    <source>
        <dbReference type="EMBL" id="AGU77214.1"/>
    </source>
</evidence>
<reference evidence="10 11" key="1">
    <citation type="journal article" date="2013" name="BMC Genomics">
        <title>Phylogenetic relationship and virulence inference of Streptococcus Anginosus Group: curated annotation and whole-genome comparative analysis support distinct species designation.</title>
        <authorList>
            <person name="Olson A.B."/>
            <person name="Kent H."/>
            <person name="Sibley C.D."/>
            <person name="Grinwis M.E."/>
            <person name="Mabon P."/>
            <person name="Ouellette C."/>
            <person name="Tyson S."/>
            <person name="Graham M."/>
            <person name="Tyler S.D."/>
            <person name="Van Domselaar G."/>
            <person name="Surette M.G."/>
            <person name="Corbett C.R."/>
        </authorList>
    </citation>
    <scope>NUCLEOTIDE SEQUENCE [LARGE SCALE GENOMIC DNA]</scope>
    <source>
        <strain evidence="10 11">B196</strain>
    </source>
</reference>
<organism evidence="10 11">
    <name type="scientific">Streptococcus intermedius B196</name>
    <dbReference type="NCBI Taxonomy" id="862967"/>
    <lineage>
        <taxon>Bacteria</taxon>
        <taxon>Bacillati</taxon>
        <taxon>Bacillota</taxon>
        <taxon>Bacilli</taxon>
        <taxon>Lactobacillales</taxon>
        <taxon>Streptococcaceae</taxon>
        <taxon>Streptococcus</taxon>
        <taxon>Streptococcus anginosus group</taxon>
    </lineage>
</organism>
<keyword evidence="6 10" id="KW-0067">ATP-binding</keyword>
<dbReference type="InterPro" id="IPR003593">
    <property type="entry name" value="AAA+_ATPase"/>
</dbReference>
<dbReference type="InterPro" id="IPR015856">
    <property type="entry name" value="ABC_transpr_CbiO/EcfA_su"/>
</dbReference>
<dbReference type="PANTHER" id="PTHR43553">
    <property type="entry name" value="HEAVY METAL TRANSPORTER"/>
    <property type="match status" value="1"/>
</dbReference>
<dbReference type="EMBL" id="CP003857">
    <property type="protein sequence ID" value="AGU77214.1"/>
    <property type="molecule type" value="Genomic_DNA"/>
</dbReference>
<dbReference type="CDD" id="cd03225">
    <property type="entry name" value="ABC_cobalt_CbiO_domain1"/>
    <property type="match status" value="1"/>
</dbReference>
<dbReference type="SMART" id="SM00382">
    <property type="entry name" value="AAA"/>
    <property type="match status" value="1"/>
</dbReference>
<dbReference type="GO" id="GO:0042626">
    <property type="term" value="F:ATPase-coupled transmembrane transporter activity"/>
    <property type="evidence" value="ECO:0007669"/>
    <property type="project" value="TreeGrafter"/>
</dbReference>
<dbReference type="NCBIfam" id="TIGR04520">
    <property type="entry name" value="ECF_ATPase_1"/>
    <property type="match status" value="1"/>
</dbReference>
<evidence type="ECO:0000259" key="9">
    <source>
        <dbReference type="PROSITE" id="PS50893"/>
    </source>
</evidence>
<dbReference type="InterPro" id="IPR003439">
    <property type="entry name" value="ABC_transporter-like_ATP-bd"/>
</dbReference>
<dbReference type="OrthoDB" id="9784332at2"/>
<dbReference type="GO" id="GO:0005524">
    <property type="term" value="F:ATP binding"/>
    <property type="evidence" value="ECO:0007669"/>
    <property type="project" value="UniProtKB-KW"/>
</dbReference>
<evidence type="ECO:0000256" key="3">
    <source>
        <dbReference type="ARBA" id="ARBA00022448"/>
    </source>
</evidence>
<dbReference type="NCBIfam" id="NF010156">
    <property type="entry name" value="PRK13635.1"/>
    <property type="match status" value="1"/>
</dbReference>
<evidence type="ECO:0000256" key="2">
    <source>
        <dbReference type="ARBA" id="ARBA00005417"/>
    </source>
</evidence>
<dbReference type="FunFam" id="3.40.50.300:FF:000224">
    <property type="entry name" value="Energy-coupling factor transporter ATP-binding protein EcfA"/>
    <property type="match status" value="1"/>
</dbReference>
<evidence type="ECO:0000256" key="7">
    <source>
        <dbReference type="ARBA" id="ARBA00022967"/>
    </source>
</evidence>
<evidence type="ECO:0000256" key="6">
    <source>
        <dbReference type="ARBA" id="ARBA00022840"/>
    </source>
</evidence>
<evidence type="ECO:0000313" key="11">
    <source>
        <dbReference type="Proteomes" id="UP000016233"/>
    </source>
</evidence>
<gene>
    <name evidence="10" type="primary">cbiO2</name>
    <name evidence="10" type="ORF">SIR_1883</name>
</gene>
<keyword evidence="4" id="KW-1003">Cell membrane</keyword>
<accession>T1ZG50</accession>
<dbReference type="Proteomes" id="UP000016233">
    <property type="component" value="Chromosome"/>
</dbReference>
<feature type="domain" description="ABC transporter" evidence="9">
    <location>
        <begin position="22"/>
        <end position="257"/>
    </location>
</feature>
<sequence>MTISKEVPIFLKIHLDNMKNIIEVQHLKYKYDNHANNYILKDVTFHVKQGEWLSIVGHNGSGKSTTVRLINGLLEAESGEIFIDGDKLTLENVWEKRQHIGMVFQNPDNQFVGATVEDDVAFGLENQGVDYQTMFDRVHEALSIVGMQDFKEREPARLSGGQKQRVAIAGVVALRPDIIILDEATSMLDPEGRLELIQTVKKIKDQHGMTVISITHDLDEVALSDRVLVMKEGQVESTSTPSELFSRTDLEDLGLDEPFTNQVKSTLFKLGFQLPEHYLTEKELQDNLWELL</sequence>
<dbReference type="Gene3D" id="3.40.50.300">
    <property type="entry name" value="P-loop containing nucleotide triphosphate hydrolases"/>
    <property type="match status" value="1"/>
</dbReference>
<evidence type="ECO:0000256" key="5">
    <source>
        <dbReference type="ARBA" id="ARBA00022741"/>
    </source>
</evidence>
<evidence type="ECO:0000256" key="4">
    <source>
        <dbReference type="ARBA" id="ARBA00022475"/>
    </source>
</evidence>
<dbReference type="PATRIC" id="fig|862967.3.peg.1908"/>
<dbReference type="InterPro" id="IPR050095">
    <property type="entry name" value="ECF_ABC_transporter_ATP-bd"/>
</dbReference>
<dbReference type="HOGENOM" id="CLU_000604_1_22_9"/>
<keyword evidence="5" id="KW-0547">Nucleotide-binding</keyword>
<keyword evidence="8" id="KW-0472">Membrane</keyword>
<dbReference type="PROSITE" id="PS50893">
    <property type="entry name" value="ABC_TRANSPORTER_2"/>
    <property type="match status" value="1"/>
</dbReference>
<dbReference type="PROSITE" id="PS00211">
    <property type="entry name" value="ABC_TRANSPORTER_1"/>
    <property type="match status" value="1"/>
</dbReference>
<dbReference type="GO" id="GO:0043190">
    <property type="term" value="C:ATP-binding cassette (ABC) transporter complex"/>
    <property type="evidence" value="ECO:0007669"/>
    <property type="project" value="TreeGrafter"/>
</dbReference>
<dbReference type="GO" id="GO:0032217">
    <property type="term" value="F:riboflavin transmembrane transporter activity"/>
    <property type="evidence" value="ECO:0007669"/>
    <property type="project" value="UniProtKB-ARBA"/>
</dbReference>
<dbReference type="KEGG" id="sib:SIR_1883"/>
<dbReference type="InterPro" id="IPR017871">
    <property type="entry name" value="ABC_transporter-like_CS"/>
</dbReference>
<name>T1ZG50_STRIT</name>